<dbReference type="Proteomes" id="UP000292957">
    <property type="component" value="Unassembled WGS sequence"/>
</dbReference>
<evidence type="ECO:0000256" key="2">
    <source>
        <dbReference type="ARBA" id="ARBA00022603"/>
    </source>
</evidence>
<dbReference type="InterPro" id="IPR001737">
    <property type="entry name" value="KsgA/Erm"/>
</dbReference>
<evidence type="ECO:0000256" key="8">
    <source>
        <dbReference type="RuleBase" id="RU362106"/>
    </source>
</evidence>
<dbReference type="Gene3D" id="1.10.8.100">
    <property type="entry name" value="Ribosomal RNA adenine dimethylase-like, domain 2"/>
    <property type="match status" value="1"/>
</dbReference>
<dbReference type="OrthoDB" id="16079at2759"/>
<dbReference type="EC" id="2.1.1.-" evidence="8"/>
<organism evidence="10">
    <name type="scientific">Dichomitus squalens</name>
    <dbReference type="NCBI Taxonomy" id="114155"/>
    <lineage>
        <taxon>Eukaryota</taxon>
        <taxon>Fungi</taxon>
        <taxon>Dikarya</taxon>
        <taxon>Basidiomycota</taxon>
        <taxon>Agaricomycotina</taxon>
        <taxon>Agaricomycetes</taxon>
        <taxon>Polyporales</taxon>
        <taxon>Polyporaceae</taxon>
        <taxon>Dichomitus</taxon>
    </lineage>
</organism>
<keyword evidence="4 7" id="KW-0949">S-adenosyl-L-methionine</keyword>
<evidence type="ECO:0000256" key="1">
    <source>
        <dbReference type="ARBA" id="ARBA00004173"/>
    </source>
</evidence>
<dbReference type="InterPro" id="IPR023165">
    <property type="entry name" value="rRNA_Ade_diMease-like_C"/>
</dbReference>
<proteinExistence type="inferred from homology"/>
<dbReference type="InterPro" id="IPR029063">
    <property type="entry name" value="SAM-dependent_MTases_sf"/>
</dbReference>
<sequence>MLSLRLHRLCARSRLQSLARTYSSQSSLPPLPPQEEWRKTFTYQTVARRDRVFVRTPQAARSIAQSLFTRTPAATDKGKVVIEAFPGPGALSRALLELPSSTVRKLIILEDDPTYLKYLEPLADADPRVTVVPMSGHKWDTYSHLDEHGLLDDVEARPWDAPIPDLHFVSHLAHNVYGEQLVAQLFRSIPERAWLFKYGRVPMSIIMSEWVWSRLTAGPGTSRRCKLSVIAEATADIQDAFDPALVSPYEAHFYPPPAVYKKGLSRKPGQPMYGITAVPYVDQVIQKGMTDQWDYVLRRLFVLKSTVLKDAISSLAPGAVTLLKVLGDASLPRDQRVNVSKRIRELNVADWALIHRAFDAWPFKPQDLLIGDAFMPEE</sequence>
<feature type="binding site" evidence="7">
    <location>
        <position position="110"/>
    </location>
    <ligand>
        <name>S-adenosyl-L-methionine</name>
        <dbReference type="ChEBI" id="CHEBI:59789"/>
    </ligand>
</feature>
<feature type="domain" description="Ribosomal RNA adenine methylase transferase N-terminal" evidence="9">
    <location>
        <begin position="59"/>
        <end position="262"/>
    </location>
</feature>
<dbReference type="GO" id="GO:0034246">
    <property type="term" value="F:mitochondrial transcription factor activity"/>
    <property type="evidence" value="ECO:0007669"/>
    <property type="project" value="TreeGrafter"/>
</dbReference>
<feature type="binding site" evidence="7">
    <location>
        <position position="54"/>
    </location>
    <ligand>
        <name>S-adenosyl-L-methionine</name>
        <dbReference type="ChEBI" id="CHEBI:59789"/>
    </ligand>
</feature>
<evidence type="ECO:0000256" key="7">
    <source>
        <dbReference type="PROSITE-ProRule" id="PRU01026"/>
    </source>
</evidence>
<gene>
    <name evidence="10" type="ORF">BD311DRAFT_756295</name>
</gene>
<keyword evidence="3 7" id="KW-0808">Transferase</keyword>
<dbReference type="PROSITE" id="PS51689">
    <property type="entry name" value="SAM_RNA_A_N6_MT"/>
    <property type="match status" value="1"/>
</dbReference>
<keyword evidence="2 7" id="KW-0489">Methyltransferase</keyword>
<dbReference type="GO" id="GO:0005759">
    <property type="term" value="C:mitochondrial matrix"/>
    <property type="evidence" value="ECO:0007669"/>
    <property type="project" value="TreeGrafter"/>
</dbReference>
<dbReference type="Pfam" id="PF00398">
    <property type="entry name" value="RrnaAD"/>
    <property type="match status" value="1"/>
</dbReference>
<protein>
    <recommendedName>
        <fullName evidence="8">rRNA adenine N(6)-methyltransferase</fullName>
        <ecNumber evidence="8">2.1.1.-</ecNumber>
    </recommendedName>
</protein>
<dbReference type="PANTHER" id="PTHR11727">
    <property type="entry name" value="DIMETHYLADENOSINE TRANSFERASE"/>
    <property type="match status" value="1"/>
</dbReference>
<dbReference type="GO" id="GO:0006391">
    <property type="term" value="P:transcription initiation at mitochondrial promoter"/>
    <property type="evidence" value="ECO:0007669"/>
    <property type="project" value="TreeGrafter"/>
</dbReference>
<comment type="function">
    <text evidence="6">Mitochondrial transcription factor that confers selective promoter recognition on the core subunit of the yeast mitochondrial RNA polymerase. Interacts with DNA in a non-specific manner.</text>
</comment>
<comment type="similarity">
    <text evidence="7 8">Belongs to the class I-like SAM-binding methyltransferase superfamily. rRNA adenine N(6)-methyltransferase family.</text>
</comment>
<reference evidence="10" key="1">
    <citation type="submission" date="2019-01" db="EMBL/GenBank/DDBJ databases">
        <title>Draft genome sequences of three monokaryotic isolates of the white-rot basidiomycete fungus Dichomitus squalens.</title>
        <authorList>
            <consortium name="DOE Joint Genome Institute"/>
            <person name="Lopez S.C."/>
            <person name="Andreopoulos B."/>
            <person name="Pangilinan J."/>
            <person name="Lipzen A."/>
            <person name="Riley R."/>
            <person name="Ahrendt S."/>
            <person name="Ng V."/>
            <person name="Barry K."/>
            <person name="Daum C."/>
            <person name="Grigoriev I.V."/>
            <person name="Hilden K.S."/>
            <person name="Makela M.R."/>
            <person name="de Vries R.P."/>
        </authorList>
    </citation>
    <scope>NUCLEOTIDE SEQUENCE [LARGE SCALE GENOMIC DNA]</scope>
    <source>
        <strain evidence="10">OM18370.1</strain>
    </source>
</reference>
<dbReference type="SUPFAM" id="SSF53335">
    <property type="entry name" value="S-adenosyl-L-methionine-dependent methyltransferases"/>
    <property type="match status" value="1"/>
</dbReference>
<dbReference type="GO" id="GO:0000179">
    <property type="term" value="F:rRNA (adenine-N6,N6-)-dimethyltransferase activity"/>
    <property type="evidence" value="ECO:0007669"/>
    <property type="project" value="UniProtKB-UniRule"/>
</dbReference>
<evidence type="ECO:0000256" key="4">
    <source>
        <dbReference type="ARBA" id="ARBA00022691"/>
    </source>
</evidence>
<evidence type="ECO:0000256" key="6">
    <source>
        <dbReference type="ARBA" id="ARBA00024915"/>
    </source>
</evidence>
<dbReference type="InterPro" id="IPR020598">
    <property type="entry name" value="rRNA_Ade_methylase_Trfase_N"/>
</dbReference>
<evidence type="ECO:0000256" key="3">
    <source>
        <dbReference type="ARBA" id="ARBA00022679"/>
    </source>
</evidence>
<keyword evidence="8" id="KW-0698">rRNA processing</keyword>
<comment type="caution">
    <text evidence="7">Lacks conserved residue(s) required for the propagation of feature annotation.</text>
</comment>
<evidence type="ECO:0000313" key="10">
    <source>
        <dbReference type="EMBL" id="TBU29519.1"/>
    </source>
</evidence>
<dbReference type="Gene3D" id="3.40.50.150">
    <property type="entry name" value="Vaccinia Virus protein VP39"/>
    <property type="match status" value="1"/>
</dbReference>
<dbReference type="AlphaFoldDB" id="A0A4Q9MPA7"/>
<evidence type="ECO:0000259" key="9">
    <source>
        <dbReference type="SMART" id="SM00650"/>
    </source>
</evidence>
<dbReference type="PANTHER" id="PTHR11727:SF17">
    <property type="entry name" value="DIMETHYLADENOSINE TRANSFERASE 1, MITOCHONDRIAL"/>
    <property type="match status" value="1"/>
</dbReference>
<dbReference type="GO" id="GO:0003723">
    <property type="term" value="F:RNA binding"/>
    <property type="evidence" value="ECO:0007669"/>
    <property type="project" value="UniProtKB-UniRule"/>
</dbReference>
<dbReference type="SMART" id="SM00650">
    <property type="entry name" value="rADc"/>
    <property type="match status" value="1"/>
</dbReference>
<dbReference type="EMBL" id="ML143412">
    <property type="protein sequence ID" value="TBU29519.1"/>
    <property type="molecule type" value="Genomic_DNA"/>
</dbReference>
<accession>A0A4Q9MPA7</accession>
<name>A0A4Q9MPA7_9APHY</name>
<keyword evidence="5 7" id="KW-0694">RNA-binding</keyword>
<comment type="subcellular location">
    <subcellularLocation>
        <location evidence="1">Mitochondrion</location>
    </subcellularLocation>
</comment>
<evidence type="ECO:0000256" key="5">
    <source>
        <dbReference type="ARBA" id="ARBA00022884"/>
    </source>
</evidence>